<protein>
    <submittedName>
        <fullName evidence="3">Two pore domain potassium channel family protein</fullName>
    </submittedName>
</protein>
<proteinExistence type="predicted"/>
<accession>A0A7G9RB50</accession>
<keyword evidence="3" id="KW-0813">Transport</keyword>
<name>A0A7G9RB50_9ACTN</name>
<dbReference type="Gene3D" id="1.10.287.70">
    <property type="match status" value="1"/>
</dbReference>
<dbReference type="RefSeq" id="WP_187578667.1">
    <property type="nucleotide sequence ID" value="NZ_CP060713.1"/>
</dbReference>
<keyword evidence="3" id="KW-0406">Ion transport</keyword>
<evidence type="ECO:0000256" key="1">
    <source>
        <dbReference type="SAM" id="Phobius"/>
    </source>
</evidence>
<keyword evidence="1" id="KW-1133">Transmembrane helix</keyword>
<dbReference type="InterPro" id="IPR013099">
    <property type="entry name" value="K_chnl_dom"/>
</dbReference>
<evidence type="ECO:0000313" key="4">
    <source>
        <dbReference type="Proteomes" id="UP000515947"/>
    </source>
</evidence>
<keyword evidence="4" id="KW-1185">Reference proteome</keyword>
<keyword evidence="1" id="KW-0472">Membrane</keyword>
<dbReference type="EMBL" id="CP060713">
    <property type="protein sequence ID" value="QNN52825.1"/>
    <property type="molecule type" value="Genomic_DNA"/>
</dbReference>
<dbReference type="GO" id="GO:0034220">
    <property type="term" value="P:monoatomic ion transmembrane transport"/>
    <property type="evidence" value="ECO:0007669"/>
    <property type="project" value="UniProtKB-KW"/>
</dbReference>
<dbReference type="Pfam" id="PF07885">
    <property type="entry name" value="Ion_trans_2"/>
    <property type="match status" value="1"/>
</dbReference>
<dbReference type="AlphaFoldDB" id="A0A7G9RB50"/>
<keyword evidence="1" id="KW-0812">Transmembrane</keyword>
<evidence type="ECO:0000259" key="2">
    <source>
        <dbReference type="Pfam" id="PF07885"/>
    </source>
</evidence>
<reference evidence="3 4" key="1">
    <citation type="submission" date="2020-08" db="EMBL/GenBank/DDBJ databases">
        <title>Genome sequence of Nocardioides mesophilus KACC 16243T.</title>
        <authorList>
            <person name="Hyun D.-W."/>
            <person name="Bae J.-W."/>
        </authorList>
    </citation>
    <scope>NUCLEOTIDE SEQUENCE [LARGE SCALE GENOMIC DNA]</scope>
    <source>
        <strain evidence="3 4">KACC 16243</strain>
    </source>
</reference>
<organism evidence="3 4">
    <name type="scientific">Nocardioides mesophilus</name>
    <dbReference type="NCBI Taxonomy" id="433659"/>
    <lineage>
        <taxon>Bacteria</taxon>
        <taxon>Bacillati</taxon>
        <taxon>Actinomycetota</taxon>
        <taxon>Actinomycetes</taxon>
        <taxon>Propionibacteriales</taxon>
        <taxon>Nocardioidaceae</taxon>
        <taxon>Nocardioides</taxon>
    </lineage>
</organism>
<feature type="transmembrane region" description="Helical" evidence="1">
    <location>
        <begin position="143"/>
        <end position="164"/>
    </location>
</feature>
<keyword evidence="3" id="KW-0407">Ion channel</keyword>
<feature type="domain" description="Potassium channel" evidence="2">
    <location>
        <begin position="77"/>
        <end position="160"/>
    </location>
</feature>
<feature type="transmembrane region" description="Helical" evidence="1">
    <location>
        <begin position="6"/>
        <end position="27"/>
    </location>
</feature>
<sequence length="358" mass="38965">MDDVLPVLAGVLVVFLVLSDVFLTVLFPASGHGPLREPLSRSTWRAMAVVARRLPPTRRRALLAYSGPVLISATIIVWLTLLVLGWALVLLPGLGGGIVAATGETDTGFATAVYVSGFTLTTLGTGDVVPVADGYRLLTVVEAAIGFSVFTLALTYFLSIYSAITARRTFASTLHQQTFGSGSAALLLIGLADDGGLPGAEQQLASLAGFLTHTFETHSSYPVLRYFHYRHDRYALPRVLLIALETAALVRTSLCPRRYRSLIRSAGLHQLESAAMQLLDELIPEAHPGAVDDEQRRAWEERFHRSRSALARAGLEVVDDEDRGAREYVARRADWDNSLRALAHAGVYDWDRIEASPT</sequence>
<dbReference type="Proteomes" id="UP000515947">
    <property type="component" value="Chromosome"/>
</dbReference>
<evidence type="ECO:0000313" key="3">
    <source>
        <dbReference type="EMBL" id="QNN52825.1"/>
    </source>
</evidence>
<feature type="transmembrane region" description="Helical" evidence="1">
    <location>
        <begin position="62"/>
        <end position="89"/>
    </location>
</feature>
<dbReference type="SUPFAM" id="SSF81324">
    <property type="entry name" value="Voltage-gated potassium channels"/>
    <property type="match status" value="1"/>
</dbReference>
<dbReference type="KEGG" id="nmes:H9L09_20765"/>
<gene>
    <name evidence="3" type="ORF">H9L09_20765</name>
</gene>